<organism evidence="1 2">
    <name type="scientific">Streptomyces aurantiacus JA 4570</name>
    <dbReference type="NCBI Taxonomy" id="1286094"/>
    <lineage>
        <taxon>Bacteria</taxon>
        <taxon>Bacillati</taxon>
        <taxon>Actinomycetota</taxon>
        <taxon>Actinomycetes</taxon>
        <taxon>Kitasatosporales</taxon>
        <taxon>Streptomycetaceae</taxon>
        <taxon>Streptomyces</taxon>
        <taxon>Streptomyces aurantiacus group</taxon>
    </lineage>
</organism>
<dbReference type="RefSeq" id="WP_016643698.1">
    <property type="nucleotide sequence ID" value="NZ_AOPZ01000316.1"/>
</dbReference>
<dbReference type="OrthoDB" id="4233245at2"/>
<protein>
    <submittedName>
        <fullName evidence="1">Uncharacterized protein</fullName>
    </submittedName>
</protein>
<reference evidence="1 2" key="1">
    <citation type="submission" date="2013-02" db="EMBL/GenBank/DDBJ databases">
        <title>Draft Genome Sequence of Streptomyces aurantiacus, Which Produces Setomimycin.</title>
        <authorList>
            <person name="Gruening B.A."/>
            <person name="Praeg A."/>
            <person name="Erxleben A."/>
            <person name="Guenther S."/>
            <person name="Mueller M."/>
        </authorList>
    </citation>
    <scope>NUCLEOTIDE SEQUENCE [LARGE SCALE GENOMIC DNA]</scope>
    <source>
        <strain evidence="1 2">JA 4570</strain>
    </source>
</reference>
<proteinExistence type="predicted"/>
<accession>S3ZCB7</accession>
<evidence type="ECO:0000313" key="1">
    <source>
        <dbReference type="EMBL" id="EPH41341.1"/>
    </source>
</evidence>
<evidence type="ECO:0000313" key="2">
    <source>
        <dbReference type="Proteomes" id="UP000014629"/>
    </source>
</evidence>
<dbReference type="AlphaFoldDB" id="S3ZCB7"/>
<dbReference type="PATRIC" id="fig|1286094.4.peg.5505"/>
<comment type="caution">
    <text evidence="1">The sequence shown here is derived from an EMBL/GenBank/DDBJ whole genome shotgun (WGS) entry which is preliminary data.</text>
</comment>
<keyword evidence="2" id="KW-1185">Reference proteome</keyword>
<dbReference type="EMBL" id="AOPZ01000316">
    <property type="protein sequence ID" value="EPH41341.1"/>
    <property type="molecule type" value="Genomic_DNA"/>
</dbReference>
<name>S3ZCB7_9ACTN</name>
<gene>
    <name evidence="1" type="ORF">STRAU_5577</name>
</gene>
<sequence>MSATGSLEGVSPEASCVALTNSRLTEDVRYADGKRSLITYSSSTTLRVAGVLVVRLSGRVAEGRGEGHSAQRTVAALPNQLPTQCLTSGLQGSSGQAQLEIQP</sequence>
<dbReference type="Proteomes" id="UP000014629">
    <property type="component" value="Unassembled WGS sequence"/>
</dbReference>